<sequence length="101" mass="10130">MVLGIIGSIFGIIGGIIALVVGTISSGLGETDSGSIFGQAIGVILVCIVTLIISCIINKNRIAMGVLLIIGGLLNFILIGGFGILSGILILVAGVIALIRK</sequence>
<comment type="caution">
    <text evidence="2">The sequence shown here is derived from an EMBL/GenBank/DDBJ whole genome shotgun (WGS) entry which is preliminary data.</text>
</comment>
<evidence type="ECO:0000256" key="1">
    <source>
        <dbReference type="SAM" id="Phobius"/>
    </source>
</evidence>
<gene>
    <name evidence="2" type="ORF">AADA34_01635</name>
</gene>
<keyword evidence="1" id="KW-1133">Transmembrane helix</keyword>
<feature type="transmembrane region" description="Helical" evidence="1">
    <location>
        <begin position="66"/>
        <end position="99"/>
    </location>
</feature>
<dbReference type="Proteomes" id="UP001380601">
    <property type="component" value="Unassembled WGS sequence"/>
</dbReference>
<keyword evidence="3" id="KW-1185">Reference proteome</keyword>
<evidence type="ECO:0008006" key="4">
    <source>
        <dbReference type="Google" id="ProtNLM"/>
    </source>
</evidence>
<name>A0ABU9EV94_9STAP</name>
<dbReference type="EMBL" id="JBBWSC010000001">
    <property type="protein sequence ID" value="MEL0537426.1"/>
    <property type="molecule type" value="Genomic_DNA"/>
</dbReference>
<accession>A0ABU9EV94</accession>
<proteinExistence type="predicted"/>
<feature type="transmembrane region" description="Helical" evidence="1">
    <location>
        <begin position="5"/>
        <end position="24"/>
    </location>
</feature>
<evidence type="ECO:0000313" key="3">
    <source>
        <dbReference type="Proteomes" id="UP001380601"/>
    </source>
</evidence>
<feature type="transmembrane region" description="Helical" evidence="1">
    <location>
        <begin position="36"/>
        <end position="57"/>
    </location>
</feature>
<dbReference type="RefSeq" id="WP_341611299.1">
    <property type="nucleotide sequence ID" value="NZ_JBBWSC010000001.1"/>
</dbReference>
<protein>
    <recommendedName>
        <fullName evidence="4">DUF4064 domain-containing protein</fullName>
    </recommendedName>
</protein>
<evidence type="ECO:0000313" key="2">
    <source>
        <dbReference type="EMBL" id="MEL0537426.1"/>
    </source>
</evidence>
<reference evidence="2 3" key="1">
    <citation type="submission" date="2024-04" db="EMBL/GenBank/DDBJ databases">
        <title>Staphylococcus debuckii a clinical isolate.</title>
        <authorList>
            <person name="Magnan C."/>
            <person name="Plumet L."/>
            <person name="Morsli M."/>
            <person name="Molle V."/>
            <person name="Lavigne J.-P."/>
        </authorList>
    </citation>
    <scope>NUCLEOTIDE SEQUENCE [LARGE SCALE GENOMIC DNA]</scope>
    <source>
        <strain evidence="2 3">NSD001</strain>
    </source>
</reference>
<keyword evidence="1" id="KW-0472">Membrane</keyword>
<keyword evidence="1" id="KW-0812">Transmembrane</keyword>
<organism evidence="2 3">
    <name type="scientific">Staphylococcus debuckii</name>
    <dbReference type="NCBI Taxonomy" id="2044912"/>
    <lineage>
        <taxon>Bacteria</taxon>
        <taxon>Bacillati</taxon>
        <taxon>Bacillota</taxon>
        <taxon>Bacilli</taxon>
        <taxon>Bacillales</taxon>
        <taxon>Staphylococcaceae</taxon>
        <taxon>Staphylococcus</taxon>
    </lineage>
</organism>